<dbReference type="InterPro" id="IPR027417">
    <property type="entry name" value="P-loop_NTPase"/>
</dbReference>
<gene>
    <name evidence="5" type="ORF">A4X06_0g5546</name>
</gene>
<keyword evidence="6" id="KW-1185">Reference proteome</keyword>
<dbReference type="GO" id="GO:0005524">
    <property type="term" value="F:ATP binding"/>
    <property type="evidence" value="ECO:0007669"/>
    <property type="project" value="UniProtKB-KW"/>
</dbReference>
<evidence type="ECO:0000259" key="4">
    <source>
        <dbReference type="Pfam" id="PF00004"/>
    </source>
</evidence>
<name>A0A8X7MQ95_9BASI</name>
<evidence type="ECO:0000313" key="5">
    <source>
        <dbReference type="EMBL" id="KAE8245609.1"/>
    </source>
</evidence>
<evidence type="ECO:0000256" key="2">
    <source>
        <dbReference type="ARBA" id="ARBA00022741"/>
    </source>
</evidence>
<keyword evidence="2" id="KW-0547">Nucleotide-binding</keyword>
<comment type="caution">
    <text evidence="5">The sequence shown here is derived from an EMBL/GenBank/DDBJ whole genome shotgun (WGS) entry which is preliminary data.</text>
</comment>
<protein>
    <recommendedName>
        <fullName evidence="4">ATPase AAA-type core domain-containing protein</fullName>
    </recommendedName>
</protein>
<reference evidence="5" key="1">
    <citation type="submission" date="2016-04" db="EMBL/GenBank/DDBJ databases">
        <authorList>
            <person name="Nguyen H.D."/>
            <person name="Samba Siva P."/>
            <person name="Cullis J."/>
            <person name="Levesque C.A."/>
            <person name="Hambleton S."/>
        </authorList>
    </citation>
    <scope>NUCLEOTIDE SEQUENCE</scope>
    <source>
        <strain evidence="5">DAOMC 236426</strain>
    </source>
</reference>
<evidence type="ECO:0000256" key="3">
    <source>
        <dbReference type="ARBA" id="ARBA00022840"/>
    </source>
</evidence>
<dbReference type="Gene3D" id="3.40.50.300">
    <property type="entry name" value="P-loop containing nucleotide triphosphate hydrolases"/>
    <property type="match status" value="1"/>
</dbReference>
<proteinExistence type="inferred from homology"/>
<evidence type="ECO:0000313" key="6">
    <source>
        <dbReference type="Proteomes" id="UP000077684"/>
    </source>
</evidence>
<dbReference type="PANTHER" id="PTHR23077">
    <property type="entry name" value="AAA-FAMILY ATPASE"/>
    <property type="match status" value="1"/>
</dbReference>
<feature type="domain" description="ATPase AAA-type core" evidence="4">
    <location>
        <begin position="78"/>
        <end position="187"/>
    </location>
</feature>
<dbReference type="EMBL" id="LWDE02000696">
    <property type="protein sequence ID" value="KAE8245609.1"/>
    <property type="molecule type" value="Genomic_DNA"/>
</dbReference>
<comment type="similarity">
    <text evidence="1">Belongs to the AAA ATPase family.</text>
</comment>
<organism evidence="5 6">
    <name type="scientific">Tilletia controversa</name>
    <name type="common">dwarf bunt fungus</name>
    <dbReference type="NCBI Taxonomy" id="13291"/>
    <lineage>
        <taxon>Eukaryota</taxon>
        <taxon>Fungi</taxon>
        <taxon>Dikarya</taxon>
        <taxon>Basidiomycota</taxon>
        <taxon>Ustilaginomycotina</taxon>
        <taxon>Exobasidiomycetes</taxon>
        <taxon>Tilletiales</taxon>
        <taxon>Tilletiaceae</taxon>
        <taxon>Tilletia</taxon>
    </lineage>
</organism>
<evidence type="ECO:0000256" key="1">
    <source>
        <dbReference type="ARBA" id="ARBA00006914"/>
    </source>
</evidence>
<dbReference type="Proteomes" id="UP000077684">
    <property type="component" value="Unassembled WGS sequence"/>
</dbReference>
<sequence length="188" mass="20054">MIASRMIRAPRICPPDDPQTAKPPCYSGIAEEGLALILRPKARPAGVESQLRELEFGLFRPIKGGGVFKNLPLSGGAILFGPPGTGKTSIVSFVAAAAAAARVPVVVLRANSVHSEFYGESEKILTNIFKEARDKSPSAILIDELDCIFPFRVASTATEAHKAMLSQLLTELDDAKNARVVVIGTTKQ</sequence>
<dbReference type="Pfam" id="PF00004">
    <property type="entry name" value="AAA"/>
    <property type="match status" value="1"/>
</dbReference>
<accession>A0A8X7MQ95</accession>
<reference evidence="5" key="2">
    <citation type="journal article" date="2019" name="IMA Fungus">
        <title>Genome sequencing and comparison of five Tilletia species to identify candidate genes for the detection of regulated species infecting wheat.</title>
        <authorList>
            <person name="Nguyen H.D.T."/>
            <person name="Sultana T."/>
            <person name="Kesanakurti P."/>
            <person name="Hambleton S."/>
        </authorList>
    </citation>
    <scope>NUCLEOTIDE SEQUENCE</scope>
    <source>
        <strain evidence="5">DAOMC 236426</strain>
    </source>
</reference>
<dbReference type="PANTHER" id="PTHR23077:SF171">
    <property type="entry name" value="NUCLEAR VALOSIN-CONTAINING PROTEIN-LIKE"/>
    <property type="match status" value="1"/>
</dbReference>
<keyword evidence="3" id="KW-0067">ATP-binding</keyword>
<dbReference type="InterPro" id="IPR003959">
    <property type="entry name" value="ATPase_AAA_core"/>
</dbReference>
<dbReference type="GO" id="GO:0016887">
    <property type="term" value="F:ATP hydrolysis activity"/>
    <property type="evidence" value="ECO:0007669"/>
    <property type="project" value="InterPro"/>
</dbReference>
<dbReference type="AlphaFoldDB" id="A0A8X7MQ95"/>
<dbReference type="InterPro" id="IPR050168">
    <property type="entry name" value="AAA_ATPase_domain"/>
</dbReference>
<dbReference type="SUPFAM" id="SSF52540">
    <property type="entry name" value="P-loop containing nucleoside triphosphate hydrolases"/>
    <property type="match status" value="1"/>
</dbReference>